<protein>
    <recommendedName>
        <fullName evidence="3">DUF104 domain-containing protein</fullName>
    </recommendedName>
</protein>
<keyword evidence="2" id="KW-1185">Reference proteome</keyword>
<evidence type="ECO:0008006" key="3">
    <source>
        <dbReference type="Google" id="ProtNLM"/>
    </source>
</evidence>
<dbReference type="Gene3D" id="4.10.1150.10">
    <property type="entry name" value="AF2212/PG0164-like"/>
    <property type="match status" value="1"/>
</dbReference>
<name>A0ABZ0SFU4_9GAMM</name>
<dbReference type="EMBL" id="CP121472">
    <property type="protein sequence ID" value="WPL18941.1"/>
    <property type="molecule type" value="Genomic_DNA"/>
</dbReference>
<proteinExistence type="predicted"/>
<sequence length="100" mass="11108">MNQHLRAIYEAGVLRPLEAVSLSEHQEVALVLQTLDADLDDIPTSPIWEFAAELASTLPDDEWEKLPIDGATALDHYLYGVHKGPRNTHYLPMLAIGSQC</sequence>
<dbReference type="RefSeq" id="WP_328984677.1">
    <property type="nucleotide sequence ID" value="NZ_CP121472.1"/>
</dbReference>
<evidence type="ECO:0000313" key="2">
    <source>
        <dbReference type="Proteomes" id="UP001432180"/>
    </source>
</evidence>
<dbReference type="InterPro" id="IPR008203">
    <property type="entry name" value="AF2212-like"/>
</dbReference>
<organism evidence="1 2">
    <name type="scientific">Thiorhodovibrio winogradskyi</name>
    <dbReference type="NCBI Taxonomy" id="77007"/>
    <lineage>
        <taxon>Bacteria</taxon>
        <taxon>Pseudomonadati</taxon>
        <taxon>Pseudomonadota</taxon>
        <taxon>Gammaproteobacteria</taxon>
        <taxon>Chromatiales</taxon>
        <taxon>Chromatiaceae</taxon>
        <taxon>Thiorhodovibrio</taxon>
    </lineage>
</organism>
<evidence type="ECO:0000313" key="1">
    <source>
        <dbReference type="EMBL" id="WPL18941.1"/>
    </source>
</evidence>
<gene>
    <name evidence="1" type="ORF">Thiowin_04037</name>
</gene>
<dbReference type="InterPro" id="IPR024069">
    <property type="entry name" value="AF2212-like_dom_sf"/>
</dbReference>
<reference evidence="1 2" key="1">
    <citation type="journal article" date="2023" name="Microorganisms">
        <title>Thiorhodovibrio frisius and Trv. litoralis spp. nov., Two Novel Members from a Clade of Fastidious Purple Sulfur Bacteria That Exhibit Unique Red-Shifted Light-Harvesting Capabilities.</title>
        <authorList>
            <person name="Methner A."/>
            <person name="Kuzyk S.B."/>
            <person name="Petersen J."/>
            <person name="Bauer S."/>
            <person name="Brinkmann H."/>
            <person name="Sichau K."/>
            <person name="Wanner G."/>
            <person name="Wolf J."/>
            <person name="Neumann-Schaal M."/>
            <person name="Henke P."/>
            <person name="Tank M."/>
            <person name="Sproer C."/>
            <person name="Bunk B."/>
            <person name="Overmann J."/>
        </authorList>
    </citation>
    <scope>NUCLEOTIDE SEQUENCE [LARGE SCALE GENOMIC DNA]</scope>
    <source>
        <strain evidence="1 2">DSM 6702</strain>
    </source>
</reference>
<accession>A0ABZ0SFU4</accession>
<dbReference type="Pfam" id="PF01954">
    <property type="entry name" value="AF2212-like"/>
    <property type="match status" value="1"/>
</dbReference>
<dbReference type="SUPFAM" id="SSF141694">
    <property type="entry name" value="AF2212/PG0164-like"/>
    <property type="match status" value="1"/>
</dbReference>
<dbReference type="Proteomes" id="UP001432180">
    <property type="component" value="Chromosome"/>
</dbReference>